<organism evidence="8 9">
    <name type="scientific">Algimonas ampicilliniresistens</name>
    <dbReference type="NCBI Taxonomy" id="1298735"/>
    <lineage>
        <taxon>Bacteria</taxon>
        <taxon>Pseudomonadati</taxon>
        <taxon>Pseudomonadota</taxon>
        <taxon>Alphaproteobacteria</taxon>
        <taxon>Maricaulales</taxon>
        <taxon>Robiginitomaculaceae</taxon>
        <taxon>Algimonas</taxon>
    </lineage>
</organism>
<keyword evidence="3 6" id="KW-0653">Protein transport</keyword>
<dbReference type="InterPro" id="IPR035958">
    <property type="entry name" value="SecB-like_sf"/>
</dbReference>
<comment type="subunit">
    <text evidence="6">Homotetramer, a dimer of dimers. One homotetramer interacts with 1 SecA dimer.</text>
</comment>
<dbReference type="InterPro" id="IPR003708">
    <property type="entry name" value="SecB"/>
</dbReference>
<reference evidence="8" key="2">
    <citation type="submission" date="2023-01" db="EMBL/GenBank/DDBJ databases">
        <title>Draft genome sequence of Algimonas ampicilliniresistens strain NBRC 108219.</title>
        <authorList>
            <person name="Sun Q."/>
            <person name="Mori K."/>
        </authorList>
    </citation>
    <scope>NUCLEOTIDE SEQUENCE</scope>
    <source>
        <strain evidence="8">NBRC 108219</strain>
    </source>
</reference>
<evidence type="ECO:0000256" key="3">
    <source>
        <dbReference type="ARBA" id="ARBA00022927"/>
    </source>
</evidence>
<dbReference type="RefSeq" id="WP_284390823.1">
    <property type="nucleotide sequence ID" value="NZ_BSNK01000002.1"/>
</dbReference>
<evidence type="ECO:0000256" key="1">
    <source>
        <dbReference type="ARBA" id="ARBA00009990"/>
    </source>
</evidence>
<evidence type="ECO:0000256" key="2">
    <source>
        <dbReference type="ARBA" id="ARBA00022448"/>
    </source>
</evidence>
<reference evidence="8" key="1">
    <citation type="journal article" date="2014" name="Int. J. Syst. Evol. Microbiol.">
        <title>Complete genome of a new Firmicutes species belonging to the dominant human colonic microbiota ('Ruminococcus bicirculans') reveals two chromosomes and a selective capacity to utilize plant glucans.</title>
        <authorList>
            <consortium name="NISC Comparative Sequencing Program"/>
            <person name="Wegmann U."/>
            <person name="Louis P."/>
            <person name="Goesmann A."/>
            <person name="Henrissat B."/>
            <person name="Duncan S.H."/>
            <person name="Flint H.J."/>
        </authorList>
    </citation>
    <scope>NUCLEOTIDE SEQUENCE</scope>
    <source>
        <strain evidence="8">NBRC 108219</strain>
    </source>
</reference>
<evidence type="ECO:0000313" key="8">
    <source>
        <dbReference type="EMBL" id="GLQ24432.1"/>
    </source>
</evidence>
<keyword evidence="4 6" id="KW-0811">Translocation</keyword>
<dbReference type="Proteomes" id="UP001161391">
    <property type="component" value="Unassembled WGS sequence"/>
</dbReference>
<dbReference type="Gene3D" id="3.10.420.10">
    <property type="entry name" value="SecB-like"/>
    <property type="match status" value="1"/>
</dbReference>
<dbReference type="PANTHER" id="PTHR36918:SF1">
    <property type="entry name" value="PROTEIN-EXPORT PROTEIN SECB"/>
    <property type="match status" value="1"/>
</dbReference>
<comment type="subcellular location">
    <subcellularLocation>
        <location evidence="6">Cytoplasm</location>
    </subcellularLocation>
</comment>
<dbReference type="NCBIfam" id="TIGR00809">
    <property type="entry name" value="secB"/>
    <property type="match status" value="1"/>
</dbReference>
<comment type="function">
    <text evidence="6">One of the proteins required for the normal export of preproteins out of the cell cytoplasm. It is a molecular chaperone that binds to a subset of precursor proteins, maintaining them in a translocation-competent state. It also specifically binds to its receptor SecA.</text>
</comment>
<dbReference type="PRINTS" id="PR01594">
    <property type="entry name" value="SECBCHAPRONE"/>
</dbReference>
<evidence type="ECO:0000256" key="5">
    <source>
        <dbReference type="ARBA" id="ARBA00023186"/>
    </source>
</evidence>
<comment type="similarity">
    <text evidence="1 6">Belongs to the SecB family.</text>
</comment>
<dbReference type="Pfam" id="PF02556">
    <property type="entry name" value="SecB"/>
    <property type="match status" value="1"/>
</dbReference>
<gene>
    <name evidence="6" type="primary">secB</name>
    <name evidence="8" type="ORF">GCM10007853_23060</name>
</gene>
<evidence type="ECO:0000256" key="6">
    <source>
        <dbReference type="HAMAP-Rule" id="MF_00821"/>
    </source>
</evidence>
<keyword evidence="2 6" id="KW-0813">Transport</keyword>
<comment type="caution">
    <text evidence="8">The sequence shown here is derived from an EMBL/GenBank/DDBJ whole genome shotgun (WGS) entry which is preliminary data.</text>
</comment>
<protein>
    <recommendedName>
        <fullName evidence="6">Protein-export protein SecB</fullName>
    </recommendedName>
</protein>
<dbReference type="NCBIfam" id="NF004392">
    <property type="entry name" value="PRK05751.1-3"/>
    <property type="match status" value="1"/>
</dbReference>
<dbReference type="EMBL" id="BSNK01000002">
    <property type="protein sequence ID" value="GLQ24432.1"/>
    <property type="molecule type" value="Genomic_DNA"/>
</dbReference>
<dbReference type="HAMAP" id="MF_00821">
    <property type="entry name" value="SecB"/>
    <property type="match status" value="1"/>
</dbReference>
<evidence type="ECO:0000313" key="9">
    <source>
        <dbReference type="Proteomes" id="UP001161391"/>
    </source>
</evidence>
<dbReference type="SUPFAM" id="SSF54611">
    <property type="entry name" value="SecB-like"/>
    <property type="match status" value="1"/>
</dbReference>
<evidence type="ECO:0000256" key="7">
    <source>
        <dbReference type="SAM" id="MobiDB-lite"/>
    </source>
</evidence>
<dbReference type="PANTHER" id="PTHR36918">
    <property type="match status" value="1"/>
</dbReference>
<accession>A0ABQ5VBH7</accession>
<proteinExistence type="inferred from homology"/>
<sequence>MAKTPKKTKTDKSKAEEAKAVDESSLNIALEDGAPAPTEAPTDGAAGAKPTPDTVGEPMVNVLAQYVKDMSFENPNAPDSLRSSHPQPEVSIDLRIGRQVSENNTLEVSILIKAHATRGETTVFIAELDYAGLFQIQNVDMEQIQPLMMIECPRILFPFARKILADMTQDGGHMPIMLDIPDFAGMFREEMMRRAQEQGLN</sequence>
<name>A0ABQ5VBH7_9PROT</name>
<keyword evidence="6" id="KW-0963">Cytoplasm</keyword>
<keyword evidence="5 6" id="KW-0143">Chaperone</keyword>
<keyword evidence="9" id="KW-1185">Reference proteome</keyword>
<feature type="region of interest" description="Disordered" evidence="7">
    <location>
        <begin position="1"/>
        <end position="55"/>
    </location>
</feature>
<feature type="compositionally biased region" description="Basic and acidic residues" evidence="7">
    <location>
        <begin position="8"/>
        <end position="22"/>
    </location>
</feature>
<evidence type="ECO:0000256" key="4">
    <source>
        <dbReference type="ARBA" id="ARBA00023010"/>
    </source>
</evidence>